<dbReference type="RefSeq" id="WP_022613510.1">
    <property type="nucleotide sequence ID" value="NZ_LK391965.1"/>
</dbReference>
<comment type="subcellular location">
    <subcellularLocation>
        <location evidence="1 8">Cell membrane</location>
        <topology evidence="1 8">Multi-pass membrane protein</topology>
    </subcellularLocation>
</comment>
<reference evidence="10 11" key="1">
    <citation type="journal article" date="2013" name="ISME J.">
        <title>Comparative genomics of pathogenic lineages of Vibrio nigripulchritudo identifies virulence-associated traits.</title>
        <authorList>
            <person name="Goudenege D."/>
            <person name="Labreuche Y."/>
            <person name="Krin E."/>
            <person name="Ansquer D."/>
            <person name="Mangenot S."/>
            <person name="Calteau A."/>
            <person name="Medigue C."/>
            <person name="Mazel D."/>
            <person name="Polz M.F."/>
            <person name="Le Roux F."/>
        </authorList>
    </citation>
    <scope>NUCLEOTIDE SEQUENCE [LARGE SCALE GENOMIC DNA]</scope>
    <source>
        <strain evidence="10 11">SOn1</strain>
    </source>
</reference>
<feature type="transmembrane region" description="Helical" evidence="8">
    <location>
        <begin position="261"/>
        <end position="284"/>
    </location>
</feature>
<dbReference type="InterPro" id="IPR000515">
    <property type="entry name" value="MetI-like"/>
</dbReference>
<keyword evidence="5 8" id="KW-1133">Transmembrane helix</keyword>
<dbReference type="InterPro" id="IPR035906">
    <property type="entry name" value="MetI-like_sf"/>
</dbReference>
<evidence type="ECO:0000313" key="11">
    <source>
        <dbReference type="Proteomes" id="UP000018211"/>
    </source>
</evidence>
<evidence type="ECO:0000259" key="9">
    <source>
        <dbReference type="PROSITE" id="PS50928"/>
    </source>
</evidence>
<keyword evidence="3" id="KW-1003">Cell membrane</keyword>
<keyword evidence="4 8" id="KW-0812">Transmembrane</keyword>
<accession>A0AAV2VY94</accession>
<evidence type="ECO:0000256" key="3">
    <source>
        <dbReference type="ARBA" id="ARBA00022475"/>
    </source>
</evidence>
<dbReference type="AlphaFoldDB" id="A0AAV2VY94"/>
<dbReference type="GO" id="GO:0005886">
    <property type="term" value="C:plasma membrane"/>
    <property type="evidence" value="ECO:0007669"/>
    <property type="project" value="UniProtKB-SubCell"/>
</dbReference>
<protein>
    <submittedName>
        <fullName evidence="10">ABC-type dipeptide/oligopeptide/nickel transport system, permease component</fullName>
    </submittedName>
</protein>
<evidence type="ECO:0000313" key="10">
    <source>
        <dbReference type="EMBL" id="CCO49365.1"/>
    </source>
</evidence>
<dbReference type="SUPFAM" id="SSF161098">
    <property type="entry name" value="MetI-like"/>
    <property type="match status" value="1"/>
</dbReference>
<feature type="transmembrane region" description="Helical" evidence="8">
    <location>
        <begin position="12"/>
        <end position="32"/>
    </location>
</feature>
<comment type="similarity">
    <text evidence="7">Belongs to the binding-protein-dependent transport system permease family. OppBC subfamily.</text>
</comment>
<gene>
    <name evidence="10" type="ORF">VIBNISOn1_820045</name>
</gene>
<evidence type="ECO:0000256" key="5">
    <source>
        <dbReference type="ARBA" id="ARBA00022989"/>
    </source>
</evidence>
<dbReference type="CDD" id="cd06261">
    <property type="entry name" value="TM_PBP2"/>
    <property type="match status" value="1"/>
</dbReference>
<keyword evidence="2 8" id="KW-0813">Transport</keyword>
<dbReference type="Pfam" id="PF00528">
    <property type="entry name" value="BPD_transp_1"/>
    <property type="match status" value="1"/>
</dbReference>
<name>A0AAV2VY94_9VIBR</name>
<dbReference type="EMBL" id="CAOF01000178">
    <property type="protein sequence ID" value="CCO49365.1"/>
    <property type="molecule type" value="Genomic_DNA"/>
</dbReference>
<proteinExistence type="inferred from homology"/>
<evidence type="ECO:0000256" key="8">
    <source>
        <dbReference type="RuleBase" id="RU363032"/>
    </source>
</evidence>
<dbReference type="Gene3D" id="1.10.3720.10">
    <property type="entry name" value="MetI-like"/>
    <property type="match status" value="1"/>
</dbReference>
<feature type="transmembrane region" description="Helical" evidence="8">
    <location>
        <begin position="101"/>
        <end position="124"/>
    </location>
</feature>
<evidence type="ECO:0000256" key="1">
    <source>
        <dbReference type="ARBA" id="ARBA00004651"/>
    </source>
</evidence>
<feature type="transmembrane region" description="Helical" evidence="8">
    <location>
        <begin position="204"/>
        <end position="223"/>
    </location>
</feature>
<evidence type="ECO:0000256" key="4">
    <source>
        <dbReference type="ARBA" id="ARBA00022692"/>
    </source>
</evidence>
<dbReference type="Proteomes" id="UP000018211">
    <property type="component" value="Unassembled WGS sequence"/>
</dbReference>
<dbReference type="PROSITE" id="PS50928">
    <property type="entry name" value="ABC_TM1"/>
    <property type="match status" value="1"/>
</dbReference>
<keyword evidence="6 8" id="KW-0472">Membrane</keyword>
<sequence>MEVLRMLAKRVAGFALVLFGLSVIIFTVARLIPGDPARIALGPLATDEQVQSLRHEMGLDQPAAVQYFNYISGVLQGDMGDSLLTGQPVARDITNALPATLELVICTVFLMTVIAIPLGVMAAYRQNSWIDQCSRLLSLMGVVTPAFLLAILFQLLASIGLIDLPVLERLDADLAFEADVTGLILVDSILAGRGDVFLDGFQHLLLPSIALSAAGIAQVMRITRSSVIEFAHRDHVDTLRAAGVPKPLITFKYLWRLSASAPLTILGLEFASLIGNAFVVEMVFAWPGIASYGVRTILHNDFNAVMGVVLVSGVIFIVANLTIDILVSIVDPRLRLKGAR</sequence>
<dbReference type="InterPro" id="IPR045621">
    <property type="entry name" value="BPD_transp_1_N"/>
</dbReference>
<dbReference type="GO" id="GO:0055085">
    <property type="term" value="P:transmembrane transport"/>
    <property type="evidence" value="ECO:0007669"/>
    <property type="project" value="InterPro"/>
</dbReference>
<feature type="transmembrane region" description="Helical" evidence="8">
    <location>
        <begin position="136"/>
        <end position="162"/>
    </location>
</feature>
<evidence type="ECO:0000256" key="7">
    <source>
        <dbReference type="ARBA" id="ARBA00024202"/>
    </source>
</evidence>
<evidence type="ECO:0000256" key="6">
    <source>
        <dbReference type="ARBA" id="ARBA00023136"/>
    </source>
</evidence>
<dbReference type="PANTHER" id="PTHR43163">
    <property type="entry name" value="DIPEPTIDE TRANSPORT SYSTEM PERMEASE PROTEIN DPPB-RELATED"/>
    <property type="match status" value="1"/>
</dbReference>
<evidence type="ECO:0000256" key="2">
    <source>
        <dbReference type="ARBA" id="ARBA00022448"/>
    </source>
</evidence>
<dbReference type="PANTHER" id="PTHR43163:SF6">
    <property type="entry name" value="DIPEPTIDE TRANSPORT SYSTEM PERMEASE PROTEIN DPPB-RELATED"/>
    <property type="match status" value="1"/>
</dbReference>
<feature type="transmembrane region" description="Helical" evidence="8">
    <location>
        <begin position="304"/>
        <end position="330"/>
    </location>
</feature>
<organism evidence="10 11">
    <name type="scientific">Vibrio nigripulchritudo SOn1</name>
    <dbReference type="NCBI Taxonomy" id="1238450"/>
    <lineage>
        <taxon>Bacteria</taxon>
        <taxon>Pseudomonadati</taxon>
        <taxon>Pseudomonadota</taxon>
        <taxon>Gammaproteobacteria</taxon>
        <taxon>Vibrionales</taxon>
        <taxon>Vibrionaceae</taxon>
        <taxon>Vibrio</taxon>
    </lineage>
</organism>
<dbReference type="Pfam" id="PF19300">
    <property type="entry name" value="BPD_transp_1_N"/>
    <property type="match status" value="1"/>
</dbReference>
<comment type="caution">
    <text evidence="10">The sequence shown here is derived from an EMBL/GenBank/DDBJ whole genome shotgun (WGS) entry which is preliminary data.</text>
</comment>
<feature type="domain" description="ABC transmembrane type-1" evidence="9">
    <location>
        <begin position="97"/>
        <end position="327"/>
    </location>
</feature>